<keyword evidence="7" id="KW-1185">Reference proteome</keyword>
<dbReference type="GO" id="GO:0003700">
    <property type="term" value="F:DNA-binding transcription factor activity"/>
    <property type="evidence" value="ECO:0007669"/>
    <property type="project" value="InterPro"/>
</dbReference>
<evidence type="ECO:0000256" key="4">
    <source>
        <dbReference type="ARBA" id="ARBA00023163"/>
    </source>
</evidence>
<dbReference type="GO" id="GO:0032993">
    <property type="term" value="C:protein-DNA complex"/>
    <property type="evidence" value="ECO:0007669"/>
    <property type="project" value="TreeGrafter"/>
</dbReference>
<dbReference type="AlphaFoldDB" id="A0A330HWC4"/>
<dbReference type="OrthoDB" id="9811588at2"/>
<comment type="caution">
    <text evidence="6">The sequence shown here is derived from an EMBL/GenBank/DDBJ whole genome shotgun (WGS) entry which is preliminary data.</text>
</comment>
<dbReference type="InterPro" id="IPR036390">
    <property type="entry name" value="WH_DNA-bd_sf"/>
</dbReference>
<reference evidence="6 7" key="1">
    <citation type="submission" date="2018-07" db="EMBL/GenBank/DDBJ databases">
        <title>Diversity of Mesorhizobium strains in Brazil.</title>
        <authorList>
            <person name="Helene L.C.F."/>
            <person name="Dall'Agnol R."/>
            <person name="Delamuta J.R.M."/>
            <person name="Hungria M."/>
        </authorList>
    </citation>
    <scope>NUCLEOTIDE SEQUENCE [LARGE SCALE GENOMIC DNA]</scope>
    <source>
        <strain evidence="6 7">AC99b</strain>
    </source>
</reference>
<dbReference type="Gene3D" id="3.40.190.10">
    <property type="entry name" value="Periplasmic binding protein-like II"/>
    <property type="match status" value="2"/>
</dbReference>
<keyword evidence="4" id="KW-0804">Transcription</keyword>
<keyword evidence="2" id="KW-0805">Transcription regulation</keyword>
<dbReference type="Pfam" id="PF00126">
    <property type="entry name" value="HTH_1"/>
    <property type="match status" value="1"/>
</dbReference>
<dbReference type="InterPro" id="IPR000847">
    <property type="entry name" value="LysR_HTH_N"/>
</dbReference>
<dbReference type="CDD" id="cd05466">
    <property type="entry name" value="PBP2_LTTR_substrate"/>
    <property type="match status" value="1"/>
</dbReference>
<dbReference type="PANTHER" id="PTHR30346:SF17">
    <property type="entry name" value="LYSR FAMILY TRANSCRIPTIONAL REGULATOR"/>
    <property type="match status" value="1"/>
</dbReference>
<dbReference type="RefSeq" id="WP_112099437.1">
    <property type="nucleotide sequence ID" value="NZ_QMBP01000010.1"/>
</dbReference>
<dbReference type="GO" id="GO:0003677">
    <property type="term" value="F:DNA binding"/>
    <property type="evidence" value="ECO:0007669"/>
    <property type="project" value="UniProtKB-KW"/>
</dbReference>
<dbReference type="FunFam" id="1.10.10.10:FF:000001">
    <property type="entry name" value="LysR family transcriptional regulator"/>
    <property type="match status" value="1"/>
</dbReference>
<name>A0A330HWC4_9HYPH</name>
<proteinExistence type="inferred from homology"/>
<dbReference type="PROSITE" id="PS50931">
    <property type="entry name" value="HTH_LYSR"/>
    <property type="match status" value="1"/>
</dbReference>
<dbReference type="InterPro" id="IPR036388">
    <property type="entry name" value="WH-like_DNA-bd_sf"/>
</dbReference>
<protein>
    <submittedName>
        <fullName evidence="6">LysR family transcriptional regulator</fullName>
    </submittedName>
</protein>
<dbReference type="InterPro" id="IPR005119">
    <property type="entry name" value="LysR_subst-bd"/>
</dbReference>
<dbReference type="Pfam" id="PF03466">
    <property type="entry name" value="LysR_substrate"/>
    <property type="match status" value="1"/>
</dbReference>
<evidence type="ECO:0000313" key="6">
    <source>
        <dbReference type="EMBL" id="RAZ89007.1"/>
    </source>
</evidence>
<dbReference type="EMBL" id="QMBP01000010">
    <property type="protein sequence ID" value="RAZ89007.1"/>
    <property type="molecule type" value="Genomic_DNA"/>
</dbReference>
<dbReference type="SUPFAM" id="SSF53850">
    <property type="entry name" value="Periplasmic binding protein-like II"/>
    <property type="match status" value="1"/>
</dbReference>
<dbReference type="PRINTS" id="PR00039">
    <property type="entry name" value="HTHLYSR"/>
</dbReference>
<keyword evidence="3" id="KW-0238">DNA-binding</keyword>
<feature type="domain" description="HTH lysR-type" evidence="5">
    <location>
        <begin position="1"/>
        <end position="58"/>
    </location>
</feature>
<dbReference type="PANTHER" id="PTHR30346">
    <property type="entry name" value="TRANSCRIPTIONAL DUAL REGULATOR HCAR-RELATED"/>
    <property type="match status" value="1"/>
</dbReference>
<organism evidence="6 7">
    <name type="scientific">Mesorhizobium hawassense</name>
    <dbReference type="NCBI Taxonomy" id="1209954"/>
    <lineage>
        <taxon>Bacteria</taxon>
        <taxon>Pseudomonadati</taxon>
        <taxon>Pseudomonadota</taxon>
        <taxon>Alphaproteobacteria</taxon>
        <taxon>Hyphomicrobiales</taxon>
        <taxon>Phyllobacteriaceae</taxon>
        <taxon>Mesorhizobium</taxon>
    </lineage>
</organism>
<evidence type="ECO:0000256" key="1">
    <source>
        <dbReference type="ARBA" id="ARBA00009437"/>
    </source>
</evidence>
<dbReference type="SUPFAM" id="SSF46785">
    <property type="entry name" value="Winged helix' DNA-binding domain"/>
    <property type="match status" value="1"/>
</dbReference>
<sequence>MELHQVRYFLALASTLNFTRAAEQCNVTQPALTKGVQKLEQELGGQLIYRERQLTQLTDLGKEVLPMLEGTLASAQAVRHRAQEFQRKEVAPLKIGLAPSISASLVLDPIAEIAKFVPGLHVELREGSAEKLVGLLLEGEINAAMVGDVQDIPARIDDWLLFEERYVAVLAPTHQLANRPSISIDDLRETALLERAGCDVGPKILRSYFPEEPPPRGHCSGNDLHLQHMAAAGFGLMLAPEHMPRLPTLKTIPLEGNPVSREVRLLAVQGRRYSPALDAFIKVARLRDWTLEVPHQDIPLESRGHTLSWSDDLSQAAADCSIAPSAGAALEDAVRCALARYSDRSQP</sequence>
<evidence type="ECO:0000256" key="2">
    <source>
        <dbReference type="ARBA" id="ARBA00023015"/>
    </source>
</evidence>
<comment type="similarity">
    <text evidence="1">Belongs to the LysR transcriptional regulatory family.</text>
</comment>
<evidence type="ECO:0000256" key="3">
    <source>
        <dbReference type="ARBA" id="ARBA00023125"/>
    </source>
</evidence>
<evidence type="ECO:0000313" key="7">
    <source>
        <dbReference type="Proteomes" id="UP000251558"/>
    </source>
</evidence>
<accession>A0A330HWC4</accession>
<dbReference type="Proteomes" id="UP000251558">
    <property type="component" value="Unassembled WGS sequence"/>
</dbReference>
<gene>
    <name evidence="6" type="ORF">DPM33_20560</name>
</gene>
<dbReference type="Gene3D" id="1.10.10.10">
    <property type="entry name" value="Winged helix-like DNA-binding domain superfamily/Winged helix DNA-binding domain"/>
    <property type="match status" value="1"/>
</dbReference>
<evidence type="ECO:0000259" key="5">
    <source>
        <dbReference type="PROSITE" id="PS50931"/>
    </source>
</evidence>